<proteinExistence type="predicted"/>
<keyword evidence="3" id="KW-1185">Reference proteome</keyword>
<sequence length="61" mass="6757">MIWLIVIGIGLLSIIFVAMEVATYEDQGKGGRYHLKKFKSALLCAFGFVAVAGLIFYVLFN</sequence>
<organism evidence="2 3">
    <name type="scientific">Alkalihalobacterium chitinilyticum</name>
    <dbReference type="NCBI Taxonomy" id="2980103"/>
    <lineage>
        <taxon>Bacteria</taxon>
        <taxon>Bacillati</taxon>
        <taxon>Bacillota</taxon>
        <taxon>Bacilli</taxon>
        <taxon>Bacillales</taxon>
        <taxon>Bacillaceae</taxon>
        <taxon>Alkalihalobacterium</taxon>
    </lineage>
</organism>
<evidence type="ECO:0008006" key="4">
    <source>
        <dbReference type="Google" id="ProtNLM"/>
    </source>
</evidence>
<gene>
    <name evidence="2" type="ORF">N7Z68_23000</name>
</gene>
<comment type="caution">
    <text evidence="2">The sequence shown here is derived from an EMBL/GenBank/DDBJ whole genome shotgun (WGS) entry which is preliminary data.</text>
</comment>
<name>A0ABT5VLJ5_9BACI</name>
<dbReference type="Proteomes" id="UP001148125">
    <property type="component" value="Unassembled WGS sequence"/>
</dbReference>
<dbReference type="EMBL" id="JAOTPO010000027">
    <property type="protein sequence ID" value="MDE5416177.1"/>
    <property type="molecule type" value="Genomic_DNA"/>
</dbReference>
<keyword evidence="1" id="KW-1133">Transmembrane helix</keyword>
<keyword evidence="1" id="KW-0812">Transmembrane</keyword>
<evidence type="ECO:0000313" key="2">
    <source>
        <dbReference type="EMBL" id="MDE5416177.1"/>
    </source>
</evidence>
<feature type="transmembrane region" description="Helical" evidence="1">
    <location>
        <begin position="6"/>
        <end position="24"/>
    </location>
</feature>
<protein>
    <recommendedName>
        <fullName evidence="4">Mid2-like cell wall stress sensor domain protein</fullName>
    </recommendedName>
</protein>
<evidence type="ECO:0000256" key="1">
    <source>
        <dbReference type="SAM" id="Phobius"/>
    </source>
</evidence>
<keyword evidence="1" id="KW-0472">Membrane</keyword>
<evidence type="ECO:0000313" key="3">
    <source>
        <dbReference type="Proteomes" id="UP001148125"/>
    </source>
</evidence>
<reference evidence="2" key="1">
    <citation type="submission" date="2024-05" db="EMBL/GenBank/DDBJ databases">
        <title>Alkalihalobacillus sp. strain MEB203 novel alkaliphilic bacterium from Lonar Lake, India.</title>
        <authorList>
            <person name="Joshi A."/>
            <person name="Thite S."/>
            <person name="Mengade P."/>
        </authorList>
    </citation>
    <scope>NUCLEOTIDE SEQUENCE</scope>
    <source>
        <strain evidence="2">MEB 203</strain>
    </source>
</reference>
<feature type="transmembrane region" description="Helical" evidence="1">
    <location>
        <begin position="40"/>
        <end position="60"/>
    </location>
</feature>
<accession>A0ABT5VLJ5</accession>
<dbReference type="RefSeq" id="WP_275120763.1">
    <property type="nucleotide sequence ID" value="NZ_JAOTPO010000027.1"/>
</dbReference>